<evidence type="ECO:0000256" key="6">
    <source>
        <dbReference type="ARBA" id="ARBA00022737"/>
    </source>
</evidence>
<dbReference type="InterPro" id="IPR025202">
    <property type="entry name" value="PLD-like_dom"/>
</dbReference>
<dbReference type="Proteomes" id="UP000001364">
    <property type="component" value="Chromosome"/>
</dbReference>
<dbReference type="CDD" id="cd09140">
    <property type="entry name" value="PLDc_vPLD1_2_like_bac_1"/>
    <property type="match status" value="1"/>
</dbReference>
<dbReference type="RefSeq" id="YP_002515929.1">
    <property type="nucleotide sequence ID" value="NC_011916.1"/>
</dbReference>
<evidence type="ECO:0000313" key="12">
    <source>
        <dbReference type="Proteomes" id="UP000001364"/>
    </source>
</evidence>
<comment type="catalytic activity">
    <reaction evidence="1">
        <text>a 1,2-diacyl-sn-glycero-3-phosphocholine + H2O = a 1,2-diacyl-sn-glycero-3-phosphate + choline + H(+)</text>
        <dbReference type="Rhea" id="RHEA:14445"/>
        <dbReference type="ChEBI" id="CHEBI:15354"/>
        <dbReference type="ChEBI" id="CHEBI:15377"/>
        <dbReference type="ChEBI" id="CHEBI:15378"/>
        <dbReference type="ChEBI" id="CHEBI:57643"/>
        <dbReference type="ChEBI" id="CHEBI:58608"/>
        <dbReference type="EC" id="3.1.4.4"/>
    </reaction>
</comment>
<name>A0A0H3C739_CAUVN</name>
<reference evidence="11 12" key="1">
    <citation type="journal article" date="2010" name="J. Bacteriol.">
        <title>The genetic basis of laboratory adaptation in Caulobacter crescentus.</title>
        <authorList>
            <person name="Marks M.E."/>
            <person name="Castro-Rojas C.M."/>
            <person name="Teiling C."/>
            <person name="Du L."/>
            <person name="Kapatral V."/>
            <person name="Walunas T.L."/>
            <person name="Crosson S."/>
        </authorList>
    </citation>
    <scope>NUCLEOTIDE SEQUENCE [LARGE SCALE GENOMIC DNA]</scope>
    <source>
        <strain evidence="12">NA1000 / CB15N</strain>
    </source>
</reference>
<dbReference type="OrthoDB" id="8828485at2"/>
<evidence type="ECO:0000256" key="4">
    <source>
        <dbReference type="ARBA" id="ARBA00018392"/>
    </source>
</evidence>
<dbReference type="AlphaFoldDB" id="A0A0H3C739"/>
<dbReference type="CDD" id="cd09143">
    <property type="entry name" value="PLDc_vPLD1_2_like_bac_2"/>
    <property type="match status" value="1"/>
</dbReference>
<dbReference type="Pfam" id="PF13091">
    <property type="entry name" value="PLDc_2"/>
    <property type="match status" value="1"/>
</dbReference>
<dbReference type="GO" id="GO:0009395">
    <property type="term" value="P:phospholipid catabolic process"/>
    <property type="evidence" value="ECO:0007669"/>
    <property type="project" value="TreeGrafter"/>
</dbReference>
<dbReference type="RefSeq" id="WP_010918410.1">
    <property type="nucleotide sequence ID" value="NC_011916.1"/>
</dbReference>
<comment type="function">
    <text evidence="2">Could be a virulence factor.</text>
</comment>
<dbReference type="EMBL" id="CP001340">
    <property type="protein sequence ID" value="ACL94021.1"/>
    <property type="molecule type" value="Genomic_DNA"/>
</dbReference>
<keyword evidence="7 11" id="KW-0378">Hydrolase</keyword>
<evidence type="ECO:0000256" key="5">
    <source>
        <dbReference type="ARBA" id="ARBA00022525"/>
    </source>
</evidence>
<evidence type="ECO:0000256" key="9">
    <source>
        <dbReference type="ARBA" id="ARBA00029594"/>
    </source>
</evidence>
<feature type="domain" description="PLD phosphodiesterase" evidence="10">
    <location>
        <begin position="136"/>
        <end position="163"/>
    </location>
</feature>
<protein>
    <recommendedName>
        <fullName evidence="4">Phospholipase D</fullName>
    </recommendedName>
    <alternativeName>
        <fullName evidence="9">Choline phosphatase</fullName>
    </alternativeName>
</protein>
<dbReference type="GO" id="GO:0005576">
    <property type="term" value="C:extracellular region"/>
    <property type="evidence" value="ECO:0007669"/>
    <property type="project" value="UniProtKB-SubCell"/>
</dbReference>
<dbReference type="PANTHER" id="PTHR18896">
    <property type="entry name" value="PHOSPHOLIPASE D"/>
    <property type="match status" value="1"/>
</dbReference>
<comment type="subcellular location">
    <subcellularLocation>
        <location evidence="3">Secreted</location>
    </subcellularLocation>
</comment>
<dbReference type="SMART" id="SM00155">
    <property type="entry name" value="PLDc"/>
    <property type="match status" value="2"/>
</dbReference>
<dbReference type="PhylomeDB" id="A0A0H3C739"/>
<sequence>MDMVERASVFQPGYNCWRVEPADRVALLIDNDEAFDALKPLLLAARKSIWILAWVFDPLTRLDPDRVRKSGDPRSADRIGLILRRQAALNPALDVRVLTWDMPFPIAAAQMFGPHRGAAFFAGSRVKYRLDATLPASACHHQKAVIIDGVTALVSGGDIGVDRWDDTRHLDENPLRRLPTGRRYPARHEVSMLVDGRAGEAMADLFVDRWRASGGDAIARPVRPDQPPWPAGLVPDLRRAPVAVARTSAAWRGRPEITECMLLHLSAIRRAKRLIYLENQYVTSPLLVEALAERLAEPDGPEVVTIGPARSPSYFDQITMDSARTAAINRLREVDLHHRFTAFSAHTPKGGPIIVHSKVSIIDDEVLRIGSANLNNRSIGLDSECDLAFEARDDLERETIRGFLGRLIGHFIDRSALDVLEAMEREGGLAAAINALDAHGGPPRRLRPVPTRRLTRVQQFIADWNLGDAMTPDDAWRPWGRRKRLRADLARLTAPPPLPPGHLRP</sequence>
<dbReference type="PROSITE" id="PS50035">
    <property type="entry name" value="PLD"/>
    <property type="match status" value="2"/>
</dbReference>
<accession>A0A0H3C739</accession>
<evidence type="ECO:0000313" key="11">
    <source>
        <dbReference type="EMBL" id="ACL94021.1"/>
    </source>
</evidence>
<keyword evidence="12" id="KW-1185">Reference proteome</keyword>
<dbReference type="GO" id="GO:0004630">
    <property type="term" value="F:phospholipase D activity"/>
    <property type="evidence" value="ECO:0007669"/>
    <property type="project" value="UniProtKB-EC"/>
</dbReference>
<evidence type="ECO:0000256" key="1">
    <source>
        <dbReference type="ARBA" id="ARBA00000798"/>
    </source>
</evidence>
<dbReference type="InterPro" id="IPR015679">
    <property type="entry name" value="PLipase_D_fam"/>
</dbReference>
<keyword evidence="8" id="KW-0443">Lipid metabolism</keyword>
<feature type="domain" description="PLD phosphodiesterase" evidence="10">
    <location>
        <begin position="351"/>
        <end position="378"/>
    </location>
</feature>
<dbReference type="SMR" id="A0A0H3C739"/>
<dbReference type="GeneID" id="7332246"/>
<evidence type="ECO:0000256" key="3">
    <source>
        <dbReference type="ARBA" id="ARBA00004613"/>
    </source>
</evidence>
<evidence type="ECO:0000256" key="2">
    <source>
        <dbReference type="ARBA" id="ARBA00003145"/>
    </source>
</evidence>
<dbReference type="KEGG" id="ccs:CCNA_00556"/>
<keyword evidence="6" id="KW-0677">Repeat</keyword>
<dbReference type="Gene3D" id="3.30.870.10">
    <property type="entry name" value="Endonuclease Chain A"/>
    <property type="match status" value="2"/>
</dbReference>
<evidence type="ECO:0000256" key="7">
    <source>
        <dbReference type="ARBA" id="ARBA00022801"/>
    </source>
</evidence>
<organism evidence="11 12">
    <name type="scientific">Caulobacter vibrioides (strain NA1000 / CB15N)</name>
    <name type="common">Caulobacter crescentus</name>
    <dbReference type="NCBI Taxonomy" id="565050"/>
    <lineage>
        <taxon>Bacteria</taxon>
        <taxon>Pseudomonadati</taxon>
        <taxon>Pseudomonadota</taxon>
        <taxon>Alphaproteobacteria</taxon>
        <taxon>Caulobacterales</taxon>
        <taxon>Caulobacteraceae</taxon>
        <taxon>Caulobacter</taxon>
    </lineage>
</organism>
<keyword evidence="5" id="KW-0964">Secreted</keyword>
<dbReference type="PATRIC" id="fig|565050.3.peg.549"/>
<dbReference type="InterPro" id="IPR001736">
    <property type="entry name" value="PLipase_D/transphosphatidylase"/>
</dbReference>
<dbReference type="HOGENOM" id="CLU_011094_2_0_5"/>
<evidence type="ECO:0000256" key="8">
    <source>
        <dbReference type="ARBA" id="ARBA00023098"/>
    </source>
</evidence>
<gene>
    <name evidence="11" type="ordered locus">CCNA_00556</name>
</gene>
<evidence type="ECO:0000259" key="10">
    <source>
        <dbReference type="PROSITE" id="PS50035"/>
    </source>
</evidence>
<dbReference type="SUPFAM" id="SSF56024">
    <property type="entry name" value="Phospholipase D/nuclease"/>
    <property type="match status" value="2"/>
</dbReference>
<dbReference type="PANTHER" id="PTHR18896:SF76">
    <property type="entry name" value="PHOSPHOLIPASE"/>
    <property type="match status" value="1"/>
</dbReference>
<proteinExistence type="predicted"/>